<evidence type="ECO:0000313" key="2">
    <source>
        <dbReference type="Proteomes" id="UP000026915"/>
    </source>
</evidence>
<sequence length="69" mass="7533">MSHLIYSEEVVTCVNHEPTDVCKSVVHGLHGTMQELEARPAYFTGVNFGSPKGPQPPNPQAAGFILHLF</sequence>
<proteinExistence type="predicted"/>
<accession>A0A061H068</accession>
<dbReference type="AlphaFoldDB" id="A0A061H068"/>
<dbReference type="HOGENOM" id="CLU_2781025_0_0_1"/>
<dbReference type="Proteomes" id="UP000026915">
    <property type="component" value="Chromosome 9"/>
</dbReference>
<dbReference type="EMBL" id="CM001887">
    <property type="protein sequence ID" value="EOY34259.1"/>
    <property type="molecule type" value="Genomic_DNA"/>
</dbReference>
<protein>
    <submittedName>
        <fullName evidence="1">Uncharacterized protein</fullName>
    </submittedName>
</protein>
<evidence type="ECO:0000313" key="1">
    <source>
        <dbReference type="EMBL" id="EOY34259.1"/>
    </source>
</evidence>
<dbReference type="Gramene" id="EOY34259">
    <property type="protein sequence ID" value="EOY34259"/>
    <property type="gene ID" value="TCM_041993"/>
</dbReference>
<keyword evidence="2" id="KW-1185">Reference proteome</keyword>
<name>A0A061H068_THECC</name>
<dbReference type="InParanoid" id="A0A061H068"/>
<reference evidence="1 2" key="1">
    <citation type="journal article" date="2013" name="Genome Biol.">
        <title>The genome sequence of the most widely cultivated cacao type and its use to identify candidate genes regulating pod color.</title>
        <authorList>
            <person name="Motamayor J.C."/>
            <person name="Mockaitis K."/>
            <person name="Schmutz J."/>
            <person name="Haiminen N."/>
            <person name="Iii D.L."/>
            <person name="Cornejo O."/>
            <person name="Findley S.D."/>
            <person name="Zheng P."/>
            <person name="Utro F."/>
            <person name="Royaert S."/>
            <person name="Saski C."/>
            <person name="Jenkins J."/>
            <person name="Podicheti R."/>
            <person name="Zhao M."/>
            <person name="Scheffler B.E."/>
            <person name="Stack J.C."/>
            <person name="Feltus F.A."/>
            <person name="Mustiga G.M."/>
            <person name="Amores F."/>
            <person name="Phillips W."/>
            <person name="Marelli J.P."/>
            <person name="May G.D."/>
            <person name="Shapiro H."/>
            <person name="Ma J."/>
            <person name="Bustamante C.D."/>
            <person name="Schnell R.J."/>
            <person name="Main D."/>
            <person name="Gilbert D."/>
            <person name="Parida L."/>
            <person name="Kuhn D.N."/>
        </authorList>
    </citation>
    <scope>NUCLEOTIDE SEQUENCE [LARGE SCALE GENOMIC DNA]</scope>
    <source>
        <strain evidence="2">cv. Matina 1-6</strain>
    </source>
</reference>
<gene>
    <name evidence="1" type="ORF">TCM_041993</name>
</gene>
<organism evidence="1 2">
    <name type="scientific">Theobroma cacao</name>
    <name type="common">Cacao</name>
    <name type="synonym">Cocoa</name>
    <dbReference type="NCBI Taxonomy" id="3641"/>
    <lineage>
        <taxon>Eukaryota</taxon>
        <taxon>Viridiplantae</taxon>
        <taxon>Streptophyta</taxon>
        <taxon>Embryophyta</taxon>
        <taxon>Tracheophyta</taxon>
        <taxon>Spermatophyta</taxon>
        <taxon>Magnoliopsida</taxon>
        <taxon>eudicotyledons</taxon>
        <taxon>Gunneridae</taxon>
        <taxon>Pentapetalae</taxon>
        <taxon>rosids</taxon>
        <taxon>malvids</taxon>
        <taxon>Malvales</taxon>
        <taxon>Malvaceae</taxon>
        <taxon>Byttnerioideae</taxon>
        <taxon>Theobroma</taxon>
    </lineage>
</organism>